<keyword evidence="5 8" id="KW-0812">Transmembrane</keyword>
<feature type="transmembrane region" description="Helical" evidence="8">
    <location>
        <begin position="237"/>
        <end position="262"/>
    </location>
</feature>
<evidence type="ECO:0000313" key="10">
    <source>
        <dbReference type="Proteomes" id="UP000006867"/>
    </source>
</evidence>
<evidence type="ECO:0000256" key="3">
    <source>
        <dbReference type="ARBA" id="ARBA00022448"/>
    </source>
</evidence>
<evidence type="ECO:0000256" key="5">
    <source>
        <dbReference type="ARBA" id="ARBA00022692"/>
    </source>
</evidence>
<sequence length="335" mass="34954">MKKNTAKKTWGIITLLTILLVLLILFNLGIGDTPIAFADIIKALVGVGDPGIQFTLFEFRLPRIALAVLAGAALAVSGVIAQSVMRNPLAAPDTLGLTGGAGLGAAIVTILLPGAHSFILAGAAFSGSVAAAVFVYLLAYREGISPVRLALVGCAVSAFCHSGIQLLISRISPNVNSALVWLSGSLWGREWDDVLSLLIWSVILIPLALFLAGPMDLIKSGDDIAKGLGVSLEKTRLLLLAITVFLTAAAVSAVGTIGFIGLMTPHIARKLGGFYSKQLIPISALIGAIILLTADAIGRGLIPPIEIPAGLIVAVVGGPFFLYQLWRASNRRKKR</sequence>
<dbReference type="SUPFAM" id="SSF81345">
    <property type="entry name" value="ABC transporter involved in vitamin B12 uptake, BtuC"/>
    <property type="match status" value="1"/>
</dbReference>
<evidence type="ECO:0000256" key="4">
    <source>
        <dbReference type="ARBA" id="ARBA00022475"/>
    </source>
</evidence>
<comment type="subcellular location">
    <subcellularLocation>
        <location evidence="1">Cell membrane</location>
        <topology evidence="1">Multi-pass membrane protein</topology>
    </subcellularLocation>
</comment>
<gene>
    <name evidence="9" type="ordered locus">BATR1942_02785</name>
</gene>
<dbReference type="InterPro" id="IPR000522">
    <property type="entry name" value="ABC_transptr_permease_BtuC"/>
</dbReference>
<keyword evidence="10" id="KW-1185">Reference proteome</keyword>
<feature type="transmembrane region" description="Helical" evidence="8">
    <location>
        <begin position="282"/>
        <end position="301"/>
    </location>
</feature>
<dbReference type="RefSeq" id="WP_013390462.1">
    <property type="nucleotide sequence ID" value="NC_014639.1"/>
</dbReference>
<name>A0ABM5LV53_BACA1</name>
<keyword evidence="7 8" id="KW-0472">Membrane</keyword>
<organism evidence="9 10">
    <name type="scientific">Bacillus atrophaeus (strain 1942)</name>
    <dbReference type="NCBI Taxonomy" id="720555"/>
    <lineage>
        <taxon>Bacteria</taxon>
        <taxon>Bacillati</taxon>
        <taxon>Bacillota</taxon>
        <taxon>Bacilli</taxon>
        <taxon>Bacillales</taxon>
        <taxon>Bacillaceae</taxon>
        <taxon>Bacillus</taxon>
    </lineage>
</organism>
<accession>A0ABM5LV53</accession>
<dbReference type="CDD" id="cd06550">
    <property type="entry name" value="TM_ABC_iron-siderophores_like"/>
    <property type="match status" value="1"/>
</dbReference>
<dbReference type="PANTHER" id="PTHR30472">
    <property type="entry name" value="FERRIC ENTEROBACTIN TRANSPORT SYSTEM PERMEASE PROTEIN"/>
    <property type="match status" value="1"/>
</dbReference>
<keyword evidence="6 8" id="KW-1133">Transmembrane helix</keyword>
<keyword evidence="4" id="KW-1003">Cell membrane</keyword>
<evidence type="ECO:0000256" key="7">
    <source>
        <dbReference type="ARBA" id="ARBA00023136"/>
    </source>
</evidence>
<dbReference type="Proteomes" id="UP000006867">
    <property type="component" value="Chromosome"/>
</dbReference>
<evidence type="ECO:0000256" key="1">
    <source>
        <dbReference type="ARBA" id="ARBA00004651"/>
    </source>
</evidence>
<dbReference type="Pfam" id="PF01032">
    <property type="entry name" value="FecCD"/>
    <property type="match status" value="1"/>
</dbReference>
<feature type="transmembrane region" description="Helical" evidence="8">
    <location>
        <begin position="62"/>
        <end position="82"/>
    </location>
</feature>
<feature type="transmembrane region" description="Helical" evidence="8">
    <location>
        <begin position="118"/>
        <end position="139"/>
    </location>
</feature>
<dbReference type="Gene3D" id="1.10.3470.10">
    <property type="entry name" value="ABC transporter involved in vitamin B12 uptake, BtuC"/>
    <property type="match status" value="1"/>
</dbReference>
<protein>
    <submittedName>
        <fullName evidence="9">YfmE</fullName>
    </submittedName>
</protein>
<comment type="similarity">
    <text evidence="2">Belongs to the binding-protein-dependent transport system permease family. FecCD subfamily.</text>
</comment>
<evidence type="ECO:0000313" key="9">
    <source>
        <dbReference type="EMBL" id="ADP31513.1"/>
    </source>
</evidence>
<keyword evidence="3" id="KW-0813">Transport</keyword>
<proteinExistence type="inferred from homology"/>
<dbReference type="InterPro" id="IPR037294">
    <property type="entry name" value="ABC_BtuC-like"/>
</dbReference>
<feature type="transmembrane region" description="Helical" evidence="8">
    <location>
        <begin position="194"/>
        <end position="213"/>
    </location>
</feature>
<reference evidence="9 10" key="1">
    <citation type="journal article" date="2011" name="Front. Microbiol.">
        <title>Genomic signatures of strain selection and enhancement in Bacillus atrophaeus var. globigii, a historical biowarfare simulant.</title>
        <authorList>
            <person name="Gibbons H.S."/>
            <person name="Broomall S.M."/>
            <person name="McNew L.A."/>
            <person name="Daligault H."/>
            <person name="Chapman C."/>
            <person name="Bruce D."/>
            <person name="Karavis M."/>
            <person name="Krepps M."/>
            <person name="McGregor P.A."/>
            <person name="Hong C."/>
            <person name="Park K.H."/>
            <person name="Akmal A."/>
            <person name="Feldman A."/>
            <person name="Lin J.S."/>
            <person name="Chang W.E."/>
            <person name="Higgs B.W."/>
            <person name="Demirev P."/>
            <person name="Lindquist J."/>
            <person name="Liem A."/>
            <person name="Fochler E."/>
            <person name="Read T.D."/>
            <person name="Tapia R."/>
            <person name="Johnson S."/>
            <person name="Bishop-Lilly K.A."/>
            <person name="Detter C."/>
            <person name="Han C."/>
            <person name="Sozhamannan S."/>
            <person name="Rosenzweig C.N."/>
            <person name="Skowronski E.W."/>
        </authorList>
    </citation>
    <scope>NUCLEOTIDE SEQUENCE [LARGE SCALE GENOMIC DNA]</scope>
    <source>
        <strain evidence="9 10">1942</strain>
    </source>
</reference>
<feature type="transmembrane region" description="Helical" evidence="8">
    <location>
        <begin position="94"/>
        <end position="112"/>
    </location>
</feature>
<evidence type="ECO:0000256" key="6">
    <source>
        <dbReference type="ARBA" id="ARBA00022989"/>
    </source>
</evidence>
<feature type="transmembrane region" description="Helical" evidence="8">
    <location>
        <begin position="307"/>
        <end position="326"/>
    </location>
</feature>
<evidence type="ECO:0000256" key="2">
    <source>
        <dbReference type="ARBA" id="ARBA00007935"/>
    </source>
</evidence>
<dbReference type="EMBL" id="CP002207">
    <property type="protein sequence ID" value="ADP31513.1"/>
    <property type="molecule type" value="Genomic_DNA"/>
</dbReference>
<dbReference type="PANTHER" id="PTHR30472:SF37">
    <property type="entry name" value="FE(3+) DICITRATE TRANSPORT SYSTEM PERMEASE PROTEIN FECD-RELATED"/>
    <property type="match status" value="1"/>
</dbReference>
<evidence type="ECO:0000256" key="8">
    <source>
        <dbReference type="SAM" id="Phobius"/>
    </source>
</evidence>